<organism evidence="6 7">
    <name type="scientific">Hyphopichia burtonii NRRL Y-1933</name>
    <dbReference type="NCBI Taxonomy" id="984485"/>
    <lineage>
        <taxon>Eukaryota</taxon>
        <taxon>Fungi</taxon>
        <taxon>Dikarya</taxon>
        <taxon>Ascomycota</taxon>
        <taxon>Saccharomycotina</taxon>
        <taxon>Pichiomycetes</taxon>
        <taxon>Debaryomycetaceae</taxon>
        <taxon>Hyphopichia</taxon>
    </lineage>
</organism>
<dbReference type="GO" id="GO:0030735">
    <property type="term" value="F:carnosine N-methyltransferase activity"/>
    <property type="evidence" value="ECO:0007669"/>
    <property type="project" value="UniProtKB-EC"/>
</dbReference>
<dbReference type="GO" id="GO:0032259">
    <property type="term" value="P:methylation"/>
    <property type="evidence" value="ECO:0007669"/>
    <property type="project" value="UniProtKB-KW"/>
</dbReference>
<sequence>MSATQEDYEEFKALTSTLSAFYNYHKWEYEELIKPRKLKLASLSDEEQELIPWYPKHIDDINISVGINEEFTKALATSILLDWGVSNSPDQWSQPTPSDFDKVRSTLLQLSREWSTDGINERKIGYENIIDELTELYPNVEERQNVKILVPGCGLGRLVLELVMKGFWTQGNEFSYHMLLTSNFILNHCIYPNHYTIFPFLHKSSHLSKKINQIRPITIPDINPLIIHDLKKENPSIPYEELMSMTAGSFVDLYGPPSLSLLETYTDNSEASEFRKENKESFDVLTTCFFIDTASNIIDYLKTIHYSLKPNGIWINFGPLLWHFEDYSSTHHISKKLKKDGPMETIPNILKGLELSRDDLIELAEKIGFKFEKRISDIESTYSSDVRALGEFVYKCEYWVARKI</sequence>
<dbReference type="Proteomes" id="UP000095085">
    <property type="component" value="Unassembled WGS sequence"/>
</dbReference>
<dbReference type="STRING" id="984485.A0A1E4RCL4"/>
<keyword evidence="5" id="KW-0949">S-adenosyl-L-methionine</keyword>
<protein>
    <recommendedName>
        <fullName evidence="2">carnosine N-methyltransferase</fullName>
        <ecNumber evidence="2">2.1.1.22</ecNumber>
    </recommendedName>
</protein>
<dbReference type="PANTHER" id="PTHR12303:SF6">
    <property type="entry name" value="CARNOSINE N-METHYLTRANSFERASE"/>
    <property type="match status" value="1"/>
</dbReference>
<proteinExistence type="inferred from homology"/>
<dbReference type="GO" id="GO:0035498">
    <property type="term" value="P:carnosine metabolic process"/>
    <property type="evidence" value="ECO:0007669"/>
    <property type="project" value="EnsemblFungi"/>
</dbReference>
<gene>
    <name evidence="6" type="ORF">HYPBUDRAFT_115065</name>
</gene>
<name>A0A1E4RCL4_9ASCO</name>
<dbReference type="EC" id="2.1.1.22" evidence="2"/>
<dbReference type="SMART" id="SM01296">
    <property type="entry name" value="N2227"/>
    <property type="match status" value="1"/>
</dbReference>
<comment type="similarity">
    <text evidence="1">Belongs to the carnosine N-methyltransferase family.</text>
</comment>
<evidence type="ECO:0000256" key="1">
    <source>
        <dbReference type="ARBA" id="ARBA00010086"/>
    </source>
</evidence>
<dbReference type="PANTHER" id="PTHR12303">
    <property type="entry name" value="CARNOSINE N-METHYLTRANSFERASE"/>
    <property type="match status" value="1"/>
</dbReference>
<dbReference type="InterPro" id="IPR029063">
    <property type="entry name" value="SAM-dependent_MTases_sf"/>
</dbReference>
<evidence type="ECO:0000313" key="6">
    <source>
        <dbReference type="EMBL" id="ODV64963.1"/>
    </source>
</evidence>
<dbReference type="OrthoDB" id="978at2759"/>
<evidence type="ECO:0000313" key="7">
    <source>
        <dbReference type="Proteomes" id="UP000095085"/>
    </source>
</evidence>
<evidence type="ECO:0000256" key="4">
    <source>
        <dbReference type="ARBA" id="ARBA00022679"/>
    </source>
</evidence>
<accession>A0A1E4RCL4</accession>
<dbReference type="Pfam" id="PF07942">
    <property type="entry name" value="CARME"/>
    <property type="match status" value="1"/>
</dbReference>
<dbReference type="Gene3D" id="3.40.50.150">
    <property type="entry name" value="Vaccinia Virus protein VP39"/>
    <property type="match status" value="1"/>
</dbReference>
<reference evidence="7" key="1">
    <citation type="submission" date="2016-05" db="EMBL/GenBank/DDBJ databases">
        <title>Comparative genomics of biotechnologically important yeasts.</title>
        <authorList>
            <consortium name="DOE Joint Genome Institute"/>
            <person name="Riley R."/>
            <person name="Haridas S."/>
            <person name="Wolfe K.H."/>
            <person name="Lopes M.R."/>
            <person name="Hittinger C.T."/>
            <person name="Goker M."/>
            <person name="Salamov A."/>
            <person name="Wisecaver J."/>
            <person name="Long T.M."/>
            <person name="Aerts A.L."/>
            <person name="Barry K."/>
            <person name="Choi C."/>
            <person name="Clum A."/>
            <person name="Coughlan A.Y."/>
            <person name="Deshpande S."/>
            <person name="Douglass A.P."/>
            <person name="Hanson S.J."/>
            <person name="Klenk H.-P."/>
            <person name="Labutti K."/>
            <person name="Lapidus A."/>
            <person name="Lindquist E."/>
            <person name="Lipzen A."/>
            <person name="Meier-Kolthoff J.P."/>
            <person name="Ohm R.A."/>
            <person name="Otillar R.P."/>
            <person name="Pangilinan J."/>
            <person name="Peng Y."/>
            <person name="Rokas A."/>
            <person name="Rosa C.A."/>
            <person name="Scheuner C."/>
            <person name="Sibirny A.A."/>
            <person name="Slot J.C."/>
            <person name="Stielow J.B."/>
            <person name="Sun H."/>
            <person name="Kurtzman C.P."/>
            <person name="Blackwell M."/>
            <person name="Grigoriev I.V."/>
            <person name="Jeffries T.W."/>
        </authorList>
    </citation>
    <scope>NUCLEOTIDE SEQUENCE [LARGE SCALE GENOMIC DNA]</scope>
    <source>
        <strain evidence="7">NRRL Y-1933</strain>
    </source>
</reference>
<dbReference type="InterPro" id="IPR012901">
    <property type="entry name" value="CARME"/>
</dbReference>
<dbReference type="RefSeq" id="XP_020074030.1">
    <property type="nucleotide sequence ID" value="XM_020219091.1"/>
</dbReference>
<dbReference type="SUPFAM" id="SSF53335">
    <property type="entry name" value="S-adenosyl-L-methionine-dependent methyltransferases"/>
    <property type="match status" value="1"/>
</dbReference>
<keyword evidence="4" id="KW-0808">Transferase</keyword>
<evidence type="ECO:0000256" key="5">
    <source>
        <dbReference type="ARBA" id="ARBA00022691"/>
    </source>
</evidence>
<dbReference type="EMBL" id="KV454546">
    <property type="protein sequence ID" value="ODV64963.1"/>
    <property type="molecule type" value="Genomic_DNA"/>
</dbReference>
<dbReference type="GeneID" id="30993641"/>
<keyword evidence="3" id="KW-0489">Methyltransferase</keyword>
<dbReference type="AlphaFoldDB" id="A0A1E4RCL4"/>
<evidence type="ECO:0000256" key="2">
    <source>
        <dbReference type="ARBA" id="ARBA00012003"/>
    </source>
</evidence>
<evidence type="ECO:0000256" key="3">
    <source>
        <dbReference type="ARBA" id="ARBA00022603"/>
    </source>
</evidence>
<keyword evidence="7" id="KW-1185">Reference proteome</keyword>